<dbReference type="InterPro" id="IPR008964">
    <property type="entry name" value="Invasin/intimin_cell_adhesion"/>
</dbReference>
<dbReference type="SUPFAM" id="SSF49373">
    <property type="entry name" value="Invasin/intimin cell-adhesion fragments"/>
    <property type="match status" value="3"/>
</dbReference>
<name>A0A5R9J042_9GAMM</name>
<dbReference type="EMBL" id="VCBC01000002">
    <property type="protein sequence ID" value="TLU67528.1"/>
    <property type="molecule type" value="Genomic_DNA"/>
</dbReference>
<evidence type="ECO:0000313" key="5">
    <source>
        <dbReference type="EMBL" id="TLU67528.1"/>
    </source>
</evidence>
<feature type="signal peptide" evidence="3">
    <location>
        <begin position="1"/>
        <end position="18"/>
    </location>
</feature>
<evidence type="ECO:0000313" key="6">
    <source>
        <dbReference type="Proteomes" id="UP000307790"/>
    </source>
</evidence>
<keyword evidence="3" id="KW-0732">Signal</keyword>
<organism evidence="5 6">
    <name type="scientific">Thalassotalea litorea</name>
    <dbReference type="NCBI Taxonomy" id="2020715"/>
    <lineage>
        <taxon>Bacteria</taxon>
        <taxon>Pseudomonadati</taxon>
        <taxon>Pseudomonadota</taxon>
        <taxon>Gammaproteobacteria</taxon>
        <taxon>Alteromonadales</taxon>
        <taxon>Colwelliaceae</taxon>
        <taxon>Thalassotalea</taxon>
    </lineage>
</organism>
<dbReference type="Gene3D" id="2.60.40.10">
    <property type="entry name" value="Immunoglobulins"/>
    <property type="match status" value="3"/>
</dbReference>
<evidence type="ECO:0000256" key="3">
    <source>
        <dbReference type="SAM" id="SignalP"/>
    </source>
</evidence>
<dbReference type="PROSITE" id="PS51127">
    <property type="entry name" value="BIG1"/>
    <property type="match status" value="1"/>
</dbReference>
<evidence type="ECO:0000256" key="2">
    <source>
        <dbReference type="SAM" id="MobiDB-lite"/>
    </source>
</evidence>
<feature type="domain" description="Big-1" evidence="4">
    <location>
        <begin position="49"/>
        <end position="137"/>
    </location>
</feature>
<reference evidence="5 6" key="1">
    <citation type="submission" date="2019-05" db="EMBL/GenBank/DDBJ databases">
        <title>Genome sequences of Thalassotalea litorea 1K03283.</title>
        <authorList>
            <person name="Zhang D."/>
        </authorList>
    </citation>
    <scope>NUCLEOTIDE SEQUENCE [LARGE SCALE GENOMIC DNA]</scope>
    <source>
        <strain evidence="5 6">MCCC 1K03283</strain>
    </source>
</reference>
<dbReference type="PROSITE" id="PS51257">
    <property type="entry name" value="PROKAR_LIPOPROTEIN"/>
    <property type="match status" value="1"/>
</dbReference>
<proteinExistence type="inferred from homology"/>
<dbReference type="Pfam" id="PF02369">
    <property type="entry name" value="Big_1"/>
    <property type="match status" value="2"/>
</dbReference>
<dbReference type="AlphaFoldDB" id="A0A5R9J042"/>
<gene>
    <name evidence="5" type="ORF">FE810_00840</name>
</gene>
<evidence type="ECO:0000259" key="4">
    <source>
        <dbReference type="PROSITE" id="PS51127"/>
    </source>
</evidence>
<dbReference type="OrthoDB" id="5522233at2"/>
<dbReference type="InterPro" id="IPR003344">
    <property type="entry name" value="Big_1_dom"/>
</dbReference>
<keyword evidence="6" id="KW-1185">Reference proteome</keyword>
<comment type="caution">
    <text evidence="5">The sequence shown here is derived from an EMBL/GenBank/DDBJ whole genome shotgun (WGS) entry which is preliminary data.</text>
</comment>
<evidence type="ECO:0000256" key="1">
    <source>
        <dbReference type="ARBA" id="ARBA00010116"/>
    </source>
</evidence>
<feature type="chain" id="PRO_5024354272" description="Big-1 domain-containing protein" evidence="3">
    <location>
        <begin position="19"/>
        <end position="801"/>
    </location>
</feature>
<dbReference type="RefSeq" id="WP_138318131.1">
    <property type="nucleotide sequence ID" value="NZ_VCBC01000002.1"/>
</dbReference>
<comment type="similarity">
    <text evidence="1">Belongs to the intimin/invasin family.</text>
</comment>
<accession>A0A5R9J042</accession>
<feature type="region of interest" description="Disordered" evidence="2">
    <location>
        <begin position="26"/>
        <end position="46"/>
    </location>
</feature>
<protein>
    <recommendedName>
        <fullName evidence="4">Big-1 domain-containing protein</fullName>
    </recommendedName>
</protein>
<dbReference type="InterPro" id="IPR013783">
    <property type="entry name" value="Ig-like_fold"/>
</dbReference>
<dbReference type="SMART" id="SM00634">
    <property type="entry name" value="BID_1"/>
    <property type="match status" value="2"/>
</dbReference>
<dbReference type="Proteomes" id="UP000307790">
    <property type="component" value="Unassembled WGS sequence"/>
</dbReference>
<sequence>MKLFQKLFFLLSITLLTACGGDPLGEGESTDAPVDTGSGTVTTPQGNTTVTIDIDNNYITAANPAVVTATVTTDGNAVAGIVVSFSADLGQFDVDSGTALTNDNGIATIGLTAGAVGGASTVTASIDGGESASIGFETVGDQVSQIVVDLSMLDANTGAETTVINATNPGKLIATVIGVSEPVIVTFSSNIGEIPIPTAITDENNQAIVDIYAGNDLGAGTVTASLPDGSSGEQLIVVGATDLKMGSGTPFVEGEAQLSLSQISAGGTTVVSVDIVDADGVPYTLPVDVQFTSNCVNNSLSEMTSPVTTSNGQASSTYLAKGCVNDDPITVSANAGGVNLAASATVNVLAADAGSLEFVSATPENISLQGVGGQESSTVIFRVQDTNGNPVSNTRVNFSLNTDVGGISLEPSFATTNGNGEVQTVVNSGSVATTVRVTASIADSSPAISSQSSLLVVSTGIPDQDSFSLSADVLNPEGWSIDGTEVVVTARMADAFNNPVPDGTAVSFTAEGGSIQPSCVTIDGKCSVVWVSQYPRPEGKIIGDEFSEPSLTPYGQKYGGRATIVATAIGEESFPDANGNGRFDDTEVTAFMGTDVSGAAYDLAEAFVDHNEDGVYNPQEGGTEIGGENEEFIDFNGGGNFDKADGLYNGSLCSIPAHAGCNTEDKSLNVRQSIVLVMSGSTAYHKVTQTLDSMDPSDVDYDETDNRVVVEGESSGAAKLIFADLHNQPMPAGTSVKFTATVGSIVGPDTYIWPSNNHNGGREITVAIKGEKEAKSGSLIVEVTTPAGLTTTISPITIVVK</sequence>